<dbReference type="RefSeq" id="WP_218547888.1">
    <property type="nucleotide sequence ID" value="NZ_JAGSPD010000020.1"/>
</dbReference>
<gene>
    <name evidence="1" type="ORF">KCG49_15790</name>
</gene>
<name>A0A9X1FBP0_9FLAO</name>
<accession>A0A9X1FBP0</accession>
<dbReference type="Proteomes" id="UP001138894">
    <property type="component" value="Unassembled WGS sequence"/>
</dbReference>
<reference evidence="1" key="1">
    <citation type="submission" date="2021-04" db="EMBL/GenBank/DDBJ databases">
        <authorList>
            <person name="Pira H."/>
            <person name="Risdian C."/>
            <person name="Wink J."/>
        </authorList>
    </citation>
    <scope>NUCLEOTIDE SEQUENCE</scope>
    <source>
        <strain evidence="1">WHY3</strain>
    </source>
</reference>
<comment type="caution">
    <text evidence="1">The sequence shown here is derived from an EMBL/GenBank/DDBJ whole genome shotgun (WGS) entry which is preliminary data.</text>
</comment>
<sequence length="112" mass="12525">MKPITFEFLEKPTESEFDYSIIEYDNELNLSVDKTTKLPAIDSLNMETETFTKTGGEASDSDADFRMDTATRTYTEMEATDSDANIHSLIQLMGTSTLTESSEAVDSDEDIK</sequence>
<dbReference type="AlphaFoldDB" id="A0A9X1FBP0"/>
<dbReference type="EMBL" id="JAGSPD010000020">
    <property type="protein sequence ID" value="MBV7270651.1"/>
    <property type="molecule type" value="Genomic_DNA"/>
</dbReference>
<proteinExistence type="predicted"/>
<protein>
    <submittedName>
        <fullName evidence="1">Uncharacterized protein</fullName>
    </submittedName>
</protein>
<evidence type="ECO:0000313" key="2">
    <source>
        <dbReference type="Proteomes" id="UP001138894"/>
    </source>
</evidence>
<organism evidence="1 2">
    <name type="scientific">Winogradskyella luteola</name>
    <dbReference type="NCBI Taxonomy" id="2828330"/>
    <lineage>
        <taxon>Bacteria</taxon>
        <taxon>Pseudomonadati</taxon>
        <taxon>Bacteroidota</taxon>
        <taxon>Flavobacteriia</taxon>
        <taxon>Flavobacteriales</taxon>
        <taxon>Flavobacteriaceae</taxon>
        <taxon>Winogradskyella</taxon>
    </lineage>
</organism>
<evidence type="ECO:0000313" key="1">
    <source>
        <dbReference type="EMBL" id="MBV7270651.1"/>
    </source>
</evidence>
<keyword evidence="2" id="KW-1185">Reference proteome</keyword>